<dbReference type="GO" id="GO:0006412">
    <property type="term" value="P:translation"/>
    <property type="evidence" value="ECO:0007669"/>
    <property type="project" value="InterPro"/>
</dbReference>
<evidence type="ECO:0000313" key="7">
    <source>
        <dbReference type="Proteomes" id="UP000232323"/>
    </source>
</evidence>
<organism evidence="6 7">
    <name type="scientific">Chlamydomonas eustigma</name>
    <dbReference type="NCBI Taxonomy" id="1157962"/>
    <lineage>
        <taxon>Eukaryota</taxon>
        <taxon>Viridiplantae</taxon>
        <taxon>Chlorophyta</taxon>
        <taxon>core chlorophytes</taxon>
        <taxon>Chlorophyceae</taxon>
        <taxon>CS clade</taxon>
        <taxon>Chlamydomonadales</taxon>
        <taxon>Chlamydomonadaceae</taxon>
        <taxon>Chlamydomonas</taxon>
    </lineage>
</organism>
<dbReference type="PANTHER" id="PTHR21349">
    <property type="entry name" value="50S RIBOSOMAL PROTEIN L21"/>
    <property type="match status" value="1"/>
</dbReference>
<evidence type="ECO:0000313" key="6">
    <source>
        <dbReference type="EMBL" id="GAX80626.1"/>
    </source>
</evidence>
<dbReference type="HAMAP" id="MF_01363">
    <property type="entry name" value="Ribosomal_bL21"/>
    <property type="match status" value="1"/>
</dbReference>
<dbReference type="Proteomes" id="UP000232323">
    <property type="component" value="Unassembled WGS sequence"/>
</dbReference>
<dbReference type="EMBL" id="BEGY01000054">
    <property type="protein sequence ID" value="GAX80626.1"/>
    <property type="molecule type" value="Genomic_DNA"/>
</dbReference>
<dbReference type="STRING" id="1157962.A0A250XC50"/>
<keyword evidence="3" id="KW-0687">Ribonucleoprotein</keyword>
<dbReference type="GO" id="GO:0005840">
    <property type="term" value="C:ribosome"/>
    <property type="evidence" value="ECO:0007669"/>
    <property type="project" value="UniProtKB-KW"/>
</dbReference>
<evidence type="ECO:0000256" key="1">
    <source>
        <dbReference type="ARBA" id="ARBA00008563"/>
    </source>
</evidence>
<evidence type="ECO:0000256" key="4">
    <source>
        <dbReference type="ARBA" id="ARBA00044129"/>
    </source>
</evidence>
<proteinExistence type="inferred from homology"/>
<evidence type="ECO:0000256" key="5">
    <source>
        <dbReference type="SAM" id="MobiDB-lite"/>
    </source>
</evidence>
<dbReference type="OrthoDB" id="5994at2759"/>
<dbReference type="InterPro" id="IPR001787">
    <property type="entry name" value="Ribosomal_bL21"/>
</dbReference>
<sequence>MPAFKCCSMDYFTPCVQHYAYLKISLNDVDGCCELGVLLDVELGGIPRSKFQHVSNALGTATSDFQTGQIFPRSISHQRQICQDRDSAVASTSGQSVMASHFSLSAPLSFYNQQFRGYKSNKRSLKPLNNAASWKAAEPFLPPHRGSSEESDIRRETGQSALVDSCIPPVPEVPKPEPFRRVGVIKGQYNLELQNVFAVVEAGGTQFKVTTDDVFFVNYLRGAEVNDVLELPGVMLLGNRGQTIIGRPYIPGASVLVAVEEHFKDGKVHVFKRKPRKRYRRYKGERQLLTTLRVLKIKGILPVPKGTEGTNPLPITWVRQDTKSSHKLPDAQQQPMGQRVEARTDTSALNV</sequence>
<keyword evidence="7" id="KW-1185">Reference proteome</keyword>
<dbReference type="PANTHER" id="PTHR21349:SF0">
    <property type="entry name" value="LARGE RIBOSOMAL SUBUNIT PROTEIN BL21M"/>
    <property type="match status" value="1"/>
</dbReference>
<dbReference type="Pfam" id="PF00829">
    <property type="entry name" value="Ribosomal_L21p"/>
    <property type="match status" value="1"/>
</dbReference>
<dbReference type="GO" id="GO:0003735">
    <property type="term" value="F:structural constituent of ribosome"/>
    <property type="evidence" value="ECO:0007669"/>
    <property type="project" value="InterPro"/>
</dbReference>
<protein>
    <recommendedName>
        <fullName evidence="4">Large ribosomal subunit protein bL21m</fullName>
    </recommendedName>
</protein>
<feature type="region of interest" description="Disordered" evidence="5">
    <location>
        <begin position="322"/>
        <end position="351"/>
    </location>
</feature>
<name>A0A250XC50_9CHLO</name>
<dbReference type="InterPro" id="IPR036164">
    <property type="entry name" value="bL21-like_sf"/>
</dbReference>
<evidence type="ECO:0000256" key="3">
    <source>
        <dbReference type="ARBA" id="ARBA00023274"/>
    </source>
</evidence>
<dbReference type="AlphaFoldDB" id="A0A250XC50"/>
<gene>
    <name evidence="6" type="ORF">CEUSTIGMA_g8061.t1</name>
</gene>
<dbReference type="GO" id="GO:1990904">
    <property type="term" value="C:ribonucleoprotein complex"/>
    <property type="evidence" value="ECO:0007669"/>
    <property type="project" value="UniProtKB-KW"/>
</dbReference>
<dbReference type="NCBIfam" id="TIGR00061">
    <property type="entry name" value="L21"/>
    <property type="match status" value="1"/>
</dbReference>
<dbReference type="SUPFAM" id="SSF141091">
    <property type="entry name" value="L21p-like"/>
    <property type="match status" value="1"/>
</dbReference>
<keyword evidence="2" id="KW-0689">Ribosomal protein</keyword>
<comment type="similarity">
    <text evidence="1">Belongs to the bacterial ribosomal protein bL21 family.</text>
</comment>
<dbReference type="InterPro" id="IPR028909">
    <property type="entry name" value="bL21-like"/>
</dbReference>
<dbReference type="GO" id="GO:0003723">
    <property type="term" value="F:RNA binding"/>
    <property type="evidence" value="ECO:0007669"/>
    <property type="project" value="InterPro"/>
</dbReference>
<reference evidence="6 7" key="1">
    <citation type="submission" date="2017-08" db="EMBL/GenBank/DDBJ databases">
        <title>Acidophilic green algal genome provides insights into adaptation to an acidic environment.</title>
        <authorList>
            <person name="Hirooka S."/>
            <person name="Hirose Y."/>
            <person name="Kanesaki Y."/>
            <person name="Higuchi S."/>
            <person name="Fujiwara T."/>
            <person name="Onuma R."/>
            <person name="Era A."/>
            <person name="Ohbayashi R."/>
            <person name="Uzuka A."/>
            <person name="Nozaki H."/>
            <person name="Yoshikawa H."/>
            <person name="Miyagishima S.Y."/>
        </authorList>
    </citation>
    <scope>NUCLEOTIDE SEQUENCE [LARGE SCALE GENOMIC DNA]</scope>
    <source>
        <strain evidence="6 7">NIES-2499</strain>
    </source>
</reference>
<comment type="caution">
    <text evidence="6">The sequence shown here is derived from an EMBL/GenBank/DDBJ whole genome shotgun (WGS) entry which is preliminary data.</text>
</comment>
<evidence type="ECO:0000256" key="2">
    <source>
        <dbReference type="ARBA" id="ARBA00022980"/>
    </source>
</evidence>
<accession>A0A250XC50</accession>
<dbReference type="GO" id="GO:0005737">
    <property type="term" value="C:cytoplasm"/>
    <property type="evidence" value="ECO:0007669"/>
    <property type="project" value="UniProtKB-ARBA"/>
</dbReference>